<evidence type="ECO:0000259" key="13">
    <source>
        <dbReference type="SMART" id="SM00918"/>
    </source>
</evidence>
<dbReference type="GO" id="GO:0015276">
    <property type="term" value="F:ligand-gated monoatomic ion channel activity"/>
    <property type="evidence" value="ECO:0007669"/>
    <property type="project" value="InterPro"/>
</dbReference>
<feature type="domain" description="Ionotropic glutamate receptor L-glutamate and glycine-binding" evidence="13">
    <location>
        <begin position="19"/>
        <end position="75"/>
    </location>
</feature>
<evidence type="ECO:0000256" key="7">
    <source>
        <dbReference type="ARBA" id="ARBA00023136"/>
    </source>
</evidence>
<proteinExistence type="predicted"/>
<keyword evidence="4 12" id="KW-0812">Transmembrane</keyword>
<dbReference type="SMART" id="SM00918">
    <property type="entry name" value="Lig_chan-Glu_bd"/>
    <property type="match status" value="1"/>
</dbReference>
<keyword evidence="2" id="KW-0813">Transport</keyword>
<evidence type="ECO:0000256" key="1">
    <source>
        <dbReference type="ARBA" id="ARBA00004651"/>
    </source>
</evidence>
<comment type="subcellular location">
    <subcellularLocation>
        <location evidence="1">Cell membrane</location>
        <topology evidence="1">Multi-pass membrane protein</topology>
    </subcellularLocation>
</comment>
<reference evidence="14" key="2">
    <citation type="submission" date="2020-06" db="EMBL/GenBank/DDBJ databases">
        <authorList>
            <person name="Ji K."/>
            <person name="Li J."/>
        </authorList>
    </citation>
    <scope>NUCLEOTIDE SEQUENCE</scope>
    <source>
        <strain evidence="14">JKM2019</strain>
        <tissue evidence="14">Whole body</tissue>
    </source>
</reference>
<evidence type="ECO:0000256" key="12">
    <source>
        <dbReference type="SAM" id="Phobius"/>
    </source>
</evidence>
<feature type="transmembrane region" description="Helical" evidence="12">
    <location>
        <begin position="397"/>
        <end position="419"/>
    </location>
</feature>
<dbReference type="EMBL" id="SDOV01000007">
    <property type="protein sequence ID" value="KAH7639592.1"/>
    <property type="molecule type" value="Genomic_DNA"/>
</dbReference>
<dbReference type="Proteomes" id="UP000828236">
    <property type="component" value="Unassembled WGS sequence"/>
</dbReference>
<name>A0A922I3T8_DERFA</name>
<evidence type="ECO:0000313" key="16">
    <source>
        <dbReference type="Proteomes" id="UP000790347"/>
    </source>
</evidence>
<gene>
    <name evidence="15" type="primary">GRIK4_1</name>
    <name evidence="15" type="ORF">DERF_005337</name>
    <name evidence="14" type="ORF">HUG17_3625</name>
</gene>
<keyword evidence="7 12" id="KW-0472">Membrane</keyword>
<evidence type="ECO:0000313" key="14">
    <source>
        <dbReference type="EMBL" id="KAH7639592.1"/>
    </source>
</evidence>
<dbReference type="EMBL" id="ASGP02000002">
    <property type="protein sequence ID" value="KAH9521704.1"/>
    <property type="molecule type" value="Genomic_DNA"/>
</dbReference>
<keyword evidence="10" id="KW-1071">Ligand-gated ion channel</keyword>
<feature type="transmembrane region" description="Helical" evidence="12">
    <location>
        <begin position="188"/>
        <end position="206"/>
    </location>
</feature>
<keyword evidence="16" id="KW-1185">Reference proteome</keyword>
<keyword evidence="11" id="KW-0407">Ion channel</keyword>
<evidence type="ECO:0000256" key="9">
    <source>
        <dbReference type="ARBA" id="ARBA00023180"/>
    </source>
</evidence>
<organism evidence="15 16">
    <name type="scientific">Dermatophagoides farinae</name>
    <name type="common">American house dust mite</name>
    <dbReference type="NCBI Taxonomy" id="6954"/>
    <lineage>
        <taxon>Eukaryota</taxon>
        <taxon>Metazoa</taxon>
        <taxon>Ecdysozoa</taxon>
        <taxon>Arthropoda</taxon>
        <taxon>Chelicerata</taxon>
        <taxon>Arachnida</taxon>
        <taxon>Acari</taxon>
        <taxon>Acariformes</taxon>
        <taxon>Sarcoptiformes</taxon>
        <taxon>Astigmata</taxon>
        <taxon>Psoroptidia</taxon>
        <taxon>Analgoidea</taxon>
        <taxon>Pyroglyphidae</taxon>
        <taxon>Dermatophagoidinae</taxon>
        <taxon>Dermatophagoides</taxon>
    </lineage>
</organism>
<reference evidence="14" key="3">
    <citation type="journal article" date="2021" name="World Allergy Organ. J.">
        <title>Chromosome-level assembly of Dermatophagoides farinae genome and transcriptome reveals two novel allergens Der f 37 and Der f 39.</title>
        <authorList>
            <person name="Chen J."/>
            <person name="Cai Z."/>
            <person name="Fan D."/>
            <person name="Hu J."/>
            <person name="Hou Y."/>
            <person name="He Y."/>
            <person name="Zhang Z."/>
            <person name="Zhao Z."/>
            <person name="Gao P."/>
            <person name="Hu W."/>
            <person name="Sun J."/>
            <person name="Li J."/>
            <person name="Ji K."/>
        </authorList>
    </citation>
    <scope>NUCLEOTIDE SEQUENCE</scope>
    <source>
        <strain evidence="14">JKM2019</strain>
    </source>
</reference>
<evidence type="ECO:0000256" key="10">
    <source>
        <dbReference type="ARBA" id="ARBA00023286"/>
    </source>
</evidence>
<dbReference type="AlphaFoldDB" id="A0A922I3T8"/>
<evidence type="ECO:0000256" key="4">
    <source>
        <dbReference type="ARBA" id="ARBA00022692"/>
    </source>
</evidence>
<feature type="transmembrane region" description="Helical" evidence="12">
    <location>
        <begin position="156"/>
        <end position="176"/>
    </location>
</feature>
<evidence type="ECO:0000256" key="8">
    <source>
        <dbReference type="ARBA" id="ARBA00023170"/>
    </source>
</evidence>
<keyword evidence="5 12" id="KW-1133">Transmembrane helix</keyword>
<dbReference type="InterPro" id="IPR052192">
    <property type="entry name" value="Insect_Ionotropic_Sensory_Rcpt"/>
</dbReference>
<evidence type="ECO:0000313" key="15">
    <source>
        <dbReference type="EMBL" id="KAH9521704.1"/>
    </source>
</evidence>
<dbReference type="Gene3D" id="3.40.190.10">
    <property type="entry name" value="Periplasmic binding protein-like II"/>
    <property type="match status" value="1"/>
</dbReference>
<dbReference type="Gene3D" id="1.10.287.70">
    <property type="match status" value="1"/>
</dbReference>
<evidence type="ECO:0000256" key="3">
    <source>
        <dbReference type="ARBA" id="ARBA00022475"/>
    </source>
</evidence>
<keyword evidence="8 15" id="KW-0675">Receptor</keyword>
<dbReference type="PANTHER" id="PTHR42643:SF24">
    <property type="entry name" value="IONOTROPIC RECEPTOR 60A"/>
    <property type="match status" value="1"/>
</dbReference>
<accession>A0A922I3T8</accession>
<dbReference type="GO" id="GO:0005886">
    <property type="term" value="C:plasma membrane"/>
    <property type="evidence" value="ECO:0007669"/>
    <property type="project" value="UniProtKB-SubCell"/>
</dbReference>
<evidence type="ECO:0000256" key="5">
    <source>
        <dbReference type="ARBA" id="ARBA00022989"/>
    </source>
</evidence>
<protein>
    <submittedName>
        <fullName evidence="14">Glutamate receptor delta-1 subunit -like protein</fullName>
    </submittedName>
    <submittedName>
        <fullName evidence="15">Glutamate receptor ionotropic, kainate 4</fullName>
    </submittedName>
</protein>
<reference evidence="15" key="4">
    <citation type="journal article" date="2022" name="Res Sq">
        <title>Comparative Genomics Reveals Insights into the Divergent Evolution of Astigmatic Mites and Household Pest Adaptations.</title>
        <authorList>
            <person name="Xiong Q."/>
            <person name="Wan A.T.-Y."/>
            <person name="Liu X.-Y."/>
            <person name="Fung C.S.-H."/>
            <person name="Xiao X."/>
            <person name="Malainual N."/>
            <person name="Hou J."/>
            <person name="Wang L."/>
            <person name="Wang M."/>
            <person name="Yang K."/>
            <person name="Cui Y."/>
            <person name="Leung E."/>
            <person name="Nong W."/>
            <person name="Shin S.-K."/>
            <person name="Au S."/>
            <person name="Jeong K.Y."/>
            <person name="Chew F.T."/>
            <person name="Hui J."/>
            <person name="Leung T.F."/>
            <person name="Tungtrongchitr A."/>
            <person name="Zhong N."/>
            <person name="Liu Z."/>
            <person name="Tsui S."/>
        </authorList>
    </citation>
    <scope>NUCLEOTIDE SEQUENCE</scope>
    <source>
        <strain evidence="15">Derf</strain>
        <tissue evidence="15">Whole organism</tissue>
    </source>
</reference>
<dbReference type="SUPFAM" id="SSF53850">
    <property type="entry name" value="Periplasmic binding protein-like II"/>
    <property type="match status" value="1"/>
</dbReference>
<dbReference type="Pfam" id="PF10613">
    <property type="entry name" value="Lig_chan-Glu_bd"/>
    <property type="match status" value="1"/>
</dbReference>
<dbReference type="InterPro" id="IPR019594">
    <property type="entry name" value="Glu/Gly-bd"/>
</dbReference>
<reference evidence="15" key="1">
    <citation type="submission" date="2013-05" db="EMBL/GenBank/DDBJ databases">
        <authorList>
            <person name="Yim A.K.Y."/>
            <person name="Chan T.F."/>
            <person name="Ji K.M."/>
            <person name="Liu X.Y."/>
            <person name="Zhou J.W."/>
            <person name="Li R.Q."/>
            <person name="Yang K.Y."/>
            <person name="Li J."/>
            <person name="Li M."/>
            <person name="Law P.T.W."/>
            <person name="Wu Y.L."/>
            <person name="Cai Z.L."/>
            <person name="Qin H."/>
            <person name="Bao Y."/>
            <person name="Leung R.K.K."/>
            <person name="Ng P.K.S."/>
            <person name="Zou J."/>
            <person name="Zhong X.J."/>
            <person name="Ran P.X."/>
            <person name="Zhong N.S."/>
            <person name="Liu Z.G."/>
            <person name="Tsui S.K.W."/>
        </authorList>
    </citation>
    <scope>NUCLEOTIDE SEQUENCE</scope>
    <source>
        <strain evidence="15">Derf</strain>
        <tissue evidence="15">Whole organism</tissue>
    </source>
</reference>
<keyword evidence="6" id="KW-0406">Ion transport</keyword>
<keyword evidence="9" id="KW-0325">Glycoprotein</keyword>
<dbReference type="PANTHER" id="PTHR42643">
    <property type="entry name" value="IONOTROPIC RECEPTOR 20A-RELATED"/>
    <property type="match status" value="1"/>
</dbReference>
<evidence type="ECO:0000256" key="6">
    <source>
        <dbReference type="ARBA" id="ARBA00023065"/>
    </source>
</evidence>
<comment type="caution">
    <text evidence="15">The sequence shown here is derived from an EMBL/GenBank/DDBJ whole genome shotgun (WGS) entry which is preliminary data.</text>
</comment>
<dbReference type="Proteomes" id="UP000790347">
    <property type="component" value="Unassembled WGS sequence"/>
</dbReference>
<feature type="transmembrane region" description="Helical" evidence="12">
    <location>
        <begin position="121"/>
        <end position="144"/>
    </location>
</feature>
<evidence type="ECO:0000256" key="2">
    <source>
        <dbReference type="ARBA" id="ARBA00022448"/>
    </source>
</evidence>
<keyword evidence="3" id="KW-1003">Cell membrane</keyword>
<sequence length="428" mass="50141">MKSLLLNRTLTIAYSNTLPYTGINHDHHHIGIEYELLKTLANIFQFKMIFIDCENDYGIRQSDGNWTGMMGKIFNHEADIAIGGIVVTYDRILSMPFLYPHWIDSLTFSTTIPHKRVPLGLFFQPFTPIVWLCLFISLILFPVLNLCYQHPPYDNYAYNLFWINLCLLLRQPYNGLRSRLNLSSKMTTIIWMISLIMLANIYSSYLCSKFTIPDYNMIDTTDKLADECDDNRITPMLTMKTMVYSLFKTDSSIRTIRSVARILRGIMDQSEGERLIIDQTQKERYALISSYDRIKFSELKFGPKSFYLPSPSGDSSFFPLIVSFPVRLPNDYIEPFEIWIMRITSSGLMECWKNRLTIATRQSLIMNRNIKHFNSQMDKNINTNTNKDFNLNHFERLVQLFLLCIITSFIIFMNEIFVYRLKILIKSL</sequence>
<evidence type="ECO:0000256" key="11">
    <source>
        <dbReference type="ARBA" id="ARBA00023303"/>
    </source>
</evidence>